<dbReference type="Proteomes" id="UP001164819">
    <property type="component" value="Chromosome"/>
</dbReference>
<dbReference type="AlphaFoldDB" id="A0A9E9LJD9"/>
<evidence type="ECO:0000313" key="4">
    <source>
        <dbReference type="Proteomes" id="UP001164794"/>
    </source>
</evidence>
<dbReference type="EMBL" id="CP098248">
    <property type="protein sequence ID" value="WAV96427.1"/>
    <property type="molecule type" value="Genomic_DNA"/>
</dbReference>
<keyword evidence="1" id="KW-0812">Transmembrane</keyword>
<feature type="transmembrane region" description="Helical" evidence="1">
    <location>
        <begin position="16"/>
        <end position="39"/>
    </location>
</feature>
<sequence length="123" mass="13753">MDITFLKEWLVGAVGILQFVLETASAICVFTGFILTVCIAMKSRQEPAANPAIKLTFGRWLLLALELQLAADILNTTVDPDIEGLVKLFGIALIRTFLNYFLTREIDIQEKHLSVQKTEQNLS</sequence>
<name>A0A9E9LJD9_9BURK</name>
<accession>A0A9E9LJD9</accession>
<dbReference type="InterPro" id="IPR012427">
    <property type="entry name" value="DUF1622"/>
</dbReference>
<evidence type="ECO:0000313" key="3">
    <source>
        <dbReference type="EMBL" id="WAV96427.1"/>
    </source>
</evidence>
<dbReference type="PANTHER" id="PTHR38468:SF1">
    <property type="entry name" value="SLL0939 PROTEIN"/>
    <property type="match status" value="1"/>
</dbReference>
<dbReference type="RefSeq" id="WP_269263904.1">
    <property type="nucleotide sequence ID" value="NZ_CP098248.1"/>
</dbReference>
<gene>
    <name evidence="3" type="ORF">NB645_06155</name>
    <name evidence="2" type="ORF">NB646_07375</name>
</gene>
<organism evidence="2">
    <name type="scientific">Oxalobacter aliiformigenes</name>
    <dbReference type="NCBI Taxonomy" id="2946593"/>
    <lineage>
        <taxon>Bacteria</taxon>
        <taxon>Pseudomonadati</taxon>
        <taxon>Pseudomonadota</taxon>
        <taxon>Betaproteobacteria</taxon>
        <taxon>Burkholderiales</taxon>
        <taxon>Oxalobacteraceae</taxon>
        <taxon>Oxalobacter</taxon>
    </lineage>
</organism>
<evidence type="ECO:0000313" key="2">
    <source>
        <dbReference type="EMBL" id="WAV90673.1"/>
    </source>
</evidence>
<dbReference type="EMBL" id="CP098251">
    <property type="protein sequence ID" value="WAV90673.1"/>
    <property type="molecule type" value="Genomic_DNA"/>
</dbReference>
<keyword evidence="1" id="KW-1133">Transmembrane helix</keyword>
<reference evidence="3" key="1">
    <citation type="journal article" date="2022" name="Front. Microbiol.">
        <title>New perspectives on an old grouping: The genomic and phenotypic variability of Oxalobacter formigenes and the implications for calcium oxalate stone prevention.</title>
        <authorList>
            <person name="Chmiel J.A."/>
            <person name="Carr C."/>
            <person name="Stuivenberg G.A."/>
            <person name="Venema R."/>
            <person name="Chanyi R.M."/>
            <person name="Al K.F."/>
            <person name="Giguere D."/>
            <person name="Say H."/>
            <person name="Akouris P.P."/>
            <person name="Dominguez Romero S.A."/>
            <person name="Kwong A."/>
            <person name="Tai V."/>
            <person name="Koval S.F."/>
            <person name="Razvi H."/>
            <person name="Bjazevic J."/>
            <person name="Burton J.P."/>
        </authorList>
    </citation>
    <scope>NUCLEOTIDE SEQUENCE</scope>
    <source>
        <strain evidence="3">HOxNP-1</strain>
    </source>
</reference>
<dbReference type="Pfam" id="PF07784">
    <property type="entry name" value="DUF1622"/>
    <property type="match status" value="1"/>
</dbReference>
<dbReference type="PANTHER" id="PTHR38468">
    <property type="entry name" value="SLL0939 PROTEIN"/>
    <property type="match status" value="1"/>
</dbReference>
<keyword evidence="4" id="KW-1185">Reference proteome</keyword>
<evidence type="ECO:0000256" key="1">
    <source>
        <dbReference type="SAM" id="Phobius"/>
    </source>
</evidence>
<protein>
    <submittedName>
        <fullName evidence="2">DUF1622 domain-containing protein</fullName>
    </submittedName>
</protein>
<proteinExistence type="predicted"/>
<keyword evidence="1" id="KW-0472">Membrane</keyword>
<dbReference type="Proteomes" id="UP001164794">
    <property type="component" value="Chromosome"/>
</dbReference>
<reference evidence="2" key="2">
    <citation type="journal article" date="2022" name="Front. Microbiol.">
        <title>New perspectives on an old grouping: The genomic and phenotypic variability of Oxalobacter formigenes and the implications for calcium oxalate stone prevention.</title>
        <authorList>
            <person name="Chmiel J.A."/>
            <person name="Carr C."/>
            <person name="Stuivenberg G.A."/>
            <person name="Venema R."/>
            <person name="Chanyi R.M."/>
            <person name="Al K.F."/>
            <person name="Giguere D."/>
            <person name="Say H."/>
            <person name="Akouris P.P."/>
            <person name="Dominguez Romero S.A."/>
            <person name="Kwong A."/>
            <person name="Tai V."/>
            <person name="Koval S.F."/>
            <person name="Razvi H."/>
            <person name="Bjazevic J."/>
            <person name="Burton J.P."/>
        </authorList>
    </citation>
    <scope>NUCLEOTIDE SEQUENCE</scope>
    <source>
        <strain evidence="2">OxK</strain>
    </source>
</reference>